<comment type="function">
    <text evidence="13">Phosphorylates Ins(1,3,4,5,6)P5 at position 2 to form Ins(1,2,3,4,5,6)P6 (InsP6 or phytate).</text>
</comment>
<dbReference type="GO" id="GO:0035299">
    <property type="term" value="F:inositol-1,3,4,5,6-pentakisphosphate 2-kinase activity"/>
    <property type="evidence" value="ECO:0007669"/>
    <property type="project" value="UniProtKB-EC"/>
</dbReference>
<evidence type="ECO:0000313" key="14">
    <source>
        <dbReference type="Ensembl" id="ENSCCRP00015021467.1"/>
    </source>
</evidence>
<dbReference type="GO" id="GO:0005524">
    <property type="term" value="F:ATP binding"/>
    <property type="evidence" value="ECO:0007669"/>
    <property type="project" value="UniProtKB-KW"/>
</dbReference>
<comment type="similarity">
    <text evidence="4">Belongs to the IPK1 type 2 family.</text>
</comment>
<evidence type="ECO:0000256" key="10">
    <source>
        <dbReference type="ARBA" id="ARBA00022777"/>
    </source>
</evidence>
<evidence type="ECO:0000256" key="2">
    <source>
        <dbReference type="ARBA" id="ARBA00004123"/>
    </source>
</evidence>
<comment type="subcellular location">
    <subcellularLocation>
        <location evidence="3">Cytoplasm</location>
    </subcellularLocation>
    <subcellularLocation>
        <location evidence="2">Nucleus</location>
    </subcellularLocation>
</comment>
<accession>A0A8C1TE98</accession>
<name>A0A8C1TE98_CYPCA</name>
<comment type="domain">
    <text evidence="13">The EXKPK motif is conserved in inositol-pentakisphosphate 2-kinases of both family 1 and 2.</text>
</comment>
<proteinExistence type="inferred from homology"/>
<reference evidence="14" key="1">
    <citation type="submission" date="2025-08" db="UniProtKB">
        <authorList>
            <consortium name="Ensembl"/>
        </authorList>
    </citation>
    <scope>IDENTIFICATION</scope>
</reference>
<dbReference type="Pfam" id="PF06090">
    <property type="entry name" value="Ins_P5_2-kin"/>
    <property type="match status" value="1"/>
</dbReference>
<keyword evidence="12" id="KW-0539">Nucleus</keyword>
<evidence type="ECO:0000256" key="5">
    <source>
        <dbReference type="ARBA" id="ARBA00012023"/>
    </source>
</evidence>
<evidence type="ECO:0000256" key="11">
    <source>
        <dbReference type="ARBA" id="ARBA00022840"/>
    </source>
</evidence>
<dbReference type="PANTHER" id="PTHR14456:SF2">
    <property type="entry name" value="INOSITOL-PENTAKISPHOSPHATE 2-KINASE"/>
    <property type="match status" value="1"/>
</dbReference>
<evidence type="ECO:0000256" key="12">
    <source>
        <dbReference type="ARBA" id="ARBA00023242"/>
    </source>
</evidence>
<evidence type="ECO:0000256" key="6">
    <source>
        <dbReference type="ARBA" id="ARBA00014846"/>
    </source>
</evidence>
<dbReference type="InterPro" id="IPR009286">
    <property type="entry name" value="Ins_P5_2-kin"/>
</dbReference>
<dbReference type="GO" id="GO:0005634">
    <property type="term" value="C:nucleus"/>
    <property type="evidence" value="ECO:0007669"/>
    <property type="project" value="UniProtKB-SubCell"/>
</dbReference>
<dbReference type="EC" id="2.7.1.158" evidence="5 13"/>
<organism evidence="14 15">
    <name type="scientific">Cyprinus carpio</name>
    <name type="common">Common carp</name>
    <dbReference type="NCBI Taxonomy" id="7962"/>
    <lineage>
        <taxon>Eukaryota</taxon>
        <taxon>Metazoa</taxon>
        <taxon>Chordata</taxon>
        <taxon>Craniata</taxon>
        <taxon>Vertebrata</taxon>
        <taxon>Euteleostomi</taxon>
        <taxon>Actinopterygii</taxon>
        <taxon>Neopterygii</taxon>
        <taxon>Teleostei</taxon>
        <taxon>Ostariophysi</taxon>
        <taxon>Cypriniformes</taxon>
        <taxon>Cyprinidae</taxon>
        <taxon>Cyprininae</taxon>
        <taxon>Cyprinus</taxon>
    </lineage>
</organism>
<evidence type="ECO:0000313" key="15">
    <source>
        <dbReference type="Proteomes" id="UP000694700"/>
    </source>
</evidence>
<dbReference type="GO" id="GO:0005737">
    <property type="term" value="C:cytoplasm"/>
    <property type="evidence" value="ECO:0007669"/>
    <property type="project" value="UniProtKB-SubCell"/>
</dbReference>
<keyword evidence="11 13" id="KW-0067">ATP-binding</keyword>
<dbReference type="Ensembl" id="ENSCCRT00015022252.1">
    <property type="protein sequence ID" value="ENSCCRP00015021467.1"/>
    <property type="gene ID" value="ENSCCRG00015009286.1"/>
</dbReference>
<dbReference type="GO" id="GO:0032958">
    <property type="term" value="P:inositol phosphate biosynthetic process"/>
    <property type="evidence" value="ECO:0007669"/>
    <property type="project" value="TreeGrafter"/>
</dbReference>
<protein>
    <recommendedName>
        <fullName evidence="6 13">Inositol-pentakisphosphate 2-kinase</fullName>
        <ecNumber evidence="5 13">2.7.1.158</ecNumber>
    </recommendedName>
</protein>
<evidence type="ECO:0000256" key="3">
    <source>
        <dbReference type="ARBA" id="ARBA00004496"/>
    </source>
</evidence>
<evidence type="ECO:0000256" key="9">
    <source>
        <dbReference type="ARBA" id="ARBA00022741"/>
    </source>
</evidence>
<keyword evidence="7" id="KW-0963">Cytoplasm</keyword>
<keyword evidence="9 13" id="KW-0547">Nucleotide-binding</keyword>
<keyword evidence="10 13" id="KW-0418">Kinase</keyword>
<dbReference type="Proteomes" id="UP000694700">
    <property type="component" value="Unplaced"/>
</dbReference>
<dbReference type="PANTHER" id="PTHR14456">
    <property type="entry name" value="INOSITOL POLYPHOSPHATE KINASE 1"/>
    <property type="match status" value="1"/>
</dbReference>
<keyword evidence="8 13" id="KW-0808">Transferase</keyword>
<dbReference type="Gene3D" id="3.30.200.110">
    <property type="entry name" value="Inositol-pentakisphosphate 2-kinase, N-lobe"/>
    <property type="match status" value="1"/>
</dbReference>
<evidence type="ECO:0000256" key="1">
    <source>
        <dbReference type="ARBA" id="ARBA00001774"/>
    </source>
</evidence>
<evidence type="ECO:0000256" key="4">
    <source>
        <dbReference type="ARBA" id="ARBA00007229"/>
    </source>
</evidence>
<sequence>MELDKMDENDWKYHGEGNKSLVVSHLQVSDSINRKSNQTTWKGPKHKTAEQAFRHILNIVDYSKYVMKPLLGEKYVHSGEVVKLPLDFVRQLSLKVQQERPELRCDKVMDTFSGCGLCLPNLTQLPLHHLRDHRPPICVEIKPKCGFLPFSRHITKECKRKVCRFCMHQHYKAKVKPDFFKRMYVALKNLLEEPQNNLKIFKGGELIFSCKDDAKQQPELNDLIQHLRPYFSHSNGLYNGHQPGKAILNEFIQVICSALLSGGDSNRSGEPRKVHLSESRPHCEASPFPRDLLRNGNHALPKDSVLAKILQVQMLDNLDIEGIYPLYKRVEQYLEEFPKERNRLQIDGPYNESFMDKVKNCPTEDDGSVEYAVGKVHQYRVAMTAKDCSVMITFAPCEDDEEQQLKLEKPRFTYSISILDLDPKPYEGIPHQYKLDTKIVNYYLRSTQAPPPSSLYKERQECTLLFHAV</sequence>
<evidence type="ECO:0000256" key="8">
    <source>
        <dbReference type="ARBA" id="ARBA00022679"/>
    </source>
</evidence>
<comment type="catalytic activity">
    <reaction evidence="1 13">
        <text>1D-myo-inositol 1,3,4,5,6-pentakisphosphate + ATP = 1D-myo-inositol hexakisphosphate + ADP + H(+)</text>
        <dbReference type="Rhea" id="RHEA:20313"/>
        <dbReference type="ChEBI" id="CHEBI:15378"/>
        <dbReference type="ChEBI" id="CHEBI:30616"/>
        <dbReference type="ChEBI" id="CHEBI:57733"/>
        <dbReference type="ChEBI" id="CHEBI:58130"/>
        <dbReference type="ChEBI" id="CHEBI:456216"/>
        <dbReference type="EC" id="2.7.1.158"/>
    </reaction>
</comment>
<dbReference type="InterPro" id="IPR043001">
    <property type="entry name" value="IP5_2-K_N_lobe"/>
</dbReference>
<dbReference type="AlphaFoldDB" id="A0A8C1TE98"/>
<dbReference type="FunFam" id="3.30.200.110:FF:000001">
    <property type="entry name" value="Inositol-pentakisphosphate 2-kinase"/>
    <property type="match status" value="1"/>
</dbReference>
<evidence type="ECO:0000256" key="7">
    <source>
        <dbReference type="ARBA" id="ARBA00022490"/>
    </source>
</evidence>
<evidence type="ECO:0000256" key="13">
    <source>
        <dbReference type="RuleBase" id="RU364126"/>
    </source>
</evidence>